<dbReference type="GO" id="GO:0006631">
    <property type="term" value="P:fatty acid metabolic process"/>
    <property type="evidence" value="ECO:0007669"/>
    <property type="project" value="TreeGrafter"/>
</dbReference>
<dbReference type="Gene3D" id="3.40.50.12780">
    <property type="entry name" value="N-terminal domain of ligase-like"/>
    <property type="match status" value="1"/>
</dbReference>
<accession>A0A1H8YQQ6</accession>
<evidence type="ECO:0000259" key="4">
    <source>
        <dbReference type="Pfam" id="PF13193"/>
    </source>
</evidence>
<dbReference type="InterPro" id="IPR042099">
    <property type="entry name" value="ANL_N_sf"/>
</dbReference>
<reference evidence="5 6" key="1">
    <citation type="submission" date="2016-10" db="EMBL/GenBank/DDBJ databases">
        <authorList>
            <person name="de Groot N.N."/>
        </authorList>
    </citation>
    <scope>NUCLEOTIDE SEQUENCE [LARGE SCALE GENOMIC DNA]</scope>
    <source>
        <strain evidence="5 6">DSM 44993</strain>
    </source>
</reference>
<dbReference type="GO" id="GO:0031956">
    <property type="term" value="F:medium-chain fatty acid-CoA ligase activity"/>
    <property type="evidence" value="ECO:0007669"/>
    <property type="project" value="TreeGrafter"/>
</dbReference>
<dbReference type="InterPro" id="IPR000873">
    <property type="entry name" value="AMP-dep_synth/lig_dom"/>
</dbReference>
<evidence type="ECO:0000313" key="5">
    <source>
        <dbReference type="EMBL" id="SEP54544.1"/>
    </source>
</evidence>
<evidence type="ECO:0000313" key="6">
    <source>
        <dbReference type="Proteomes" id="UP000198582"/>
    </source>
</evidence>
<comment type="similarity">
    <text evidence="1">Belongs to the ATP-dependent AMP-binding enzyme family.</text>
</comment>
<name>A0A1H8YQQ6_9PSEU</name>
<dbReference type="PROSITE" id="PS00455">
    <property type="entry name" value="AMP_BINDING"/>
    <property type="match status" value="1"/>
</dbReference>
<evidence type="ECO:0000259" key="3">
    <source>
        <dbReference type="Pfam" id="PF00501"/>
    </source>
</evidence>
<dbReference type="PANTHER" id="PTHR43201">
    <property type="entry name" value="ACYL-COA SYNTHETASE"/>
    <property type="match status" value="1"/>
</dbReference>
<evidence type="ECO:0000256" key="1">
    <source>
        <dbReference type="ARBA" id="ARBA00006432"/>
    </source>
</evidence>
<organism evidence="5 6">
    <name type="scientific">Amycolatopsis saalfeldensis</name>
    <dbReference type="NCBI Taxonomy" id="394193"/>
    <lineage>
        <taxon>Bacteria</taxon>
        <taxon>Bacillati</taxon>
        <taxon>Actinomycetota</taxon>
        <taxon>Actinomycetes</taxon>
        <taxon>Pseudonocardiales</taxon>
        <taxon>Pseudonocardiaceae</taxon>
        <taxon>Amycolatopsis</taxon>
    </lineage>
</organism>
<protein>
    <submittedName>
        <fullName evidence="5">Crotonobetaine/carnitine-CoA ligase</fullName>
    </submittedName>
</protein>
<dbReference type="STRING" id="394193.SAMN04489732_1549"/>
<dbReference type="EMBL" id="FOEF01000054">
    <property type="protein sequence ID" value="SEP54544.1"/>
    <property type="molecule type" value="Genomic_DNA"/>
</dbReference>
<evidence type="ECO:0000256" key="2">
    <source>
        <dbReference type="ARBA" id="ARBA00022598"/>
    </source>
</evidence>
<dbReference type="PANTHER" id="PTHR43201:SF5">
    <property type="entry name" value="MEDIUM-CHAIN ACYL-COA LIGASE ACSF2, MITOCHONDRIAL"/>
    <property type="match status" value="1"/>
</dbReference>
<dbReference type="Proteomes" id="UP000198582">
    <property type="component" value="Unassembled WGS sequence"/>
</dbReference>
<feature type="domain" description="AMP-binding enzyme C-terminal" evidence="4">
    <location>
        <begin position="440"/>
        <end position="516"/>
    </location>
</feature>
<feature type="domain" description="AMP-dependent synthetase/ligase" evidence="3">
    <location>
        <begin position="27"/>
        <end position="385"/>
    </location>
</feature>
<dbReference type="Pfam" id="PF13193">
    <property type="entry name" value="AMP-binding_C"/>
    <property type="match status" value="1"/>
</dbReference>
<dbReference type="AlphaFoldDB" id="A0A1H8YQQ6"/>
<dbReference type="InterPro" id="IPR020845">
    <property type="entry name" value="AMP-binding_CS"/>
</dbReference>
<dbReference type="Pfam" id="PF00501">
    <property type="entry name" value="AMP-binding"/>
    <property type="match status" value="1"/>
</dbReference>
<dbReference type="InterPro" id="IPR045851">
    <property type="entry name" value="AMP-bd_C_sf"/>
</dbReference>
<keyword evidence="2 5" id="KW-0436">Ligase</keyword>
<dbReference type="Gene3D" id="3.30.300.30">
    <property type="match status" value="1"/>
</dbReference>
<proteinExistence type="inferred from homology"/>
<gene>
    <name evidence="5" type="ORF">SAMN04489732_1549</name>
</gene>
<dbReference type="SUPFAM" id="SSF56801">
    <property type="entry name" value="Acetyl-CoA synthetase-like"/>
    <property type="match status" value="1"/>
</dbReference>
<dbReference type="InterPro" id="IPR025110">
    <property type="entry name" value="AMP-bd_C"/>
</dbReference>
<sequence>MSSTDATMPNETAPGGERWTVDARLRFQAAAYPDKVLTTVDDVTYTYREFDEATERRAAGFAALDISAGTTVCQMLPSGIDYLVNWLALAKLGAVNAAINTEFRAGALVHMITVTESDTLVLHAQYVPVIEPVIGRLTRIRRILTVGDPAAFAGLTGRDRVLVPLETVASDAGVAPRTASIADPLMVLFTSGTTGLSKGVEISHGFALHFASELIYHWELTEDDVLYSAYPMFHAEATILTFLVGVHAGAASVIRPRFSVSKFWDDVRAHGVTYTTLMGAVMTFLWKQPERPDDRDNPLRVVCAAPTPDFAPQFERRFGVKCVEAYGATECCHPIHDDVHGEHRPGAVGRPCVHHEVRIGDDLDRECAIDEIGEILVRHHQPFSGMTRYVGNPEATIEATRNLWYHTGDLGSRDADGYIRFLGRKKDAIRRRGENISAYEIESAADEHEAVLESAVVGVPSEYTEDEVKAVLVLRPGAIGFEVRKFLDWLSDRVPRYAVPRYVEVVSELPKGPTGKVLKNEMRAQWRSAEVYDAEAGSHLPPEEAN</sequence>
<keyword evidence="6" id="KW-1185">Reference proteome</keyword>